<dbReference type="Gene3D" id="3.40.50.720">
    <property type="entry name" value="NAD(P)-binding Rossmann-like Domain"/>
    <property type="match status" value="2"/>
</dbReference>
<dbReference type="GO" id="GO:0051287">
    <property type="term" value="F:NAD binding"/>
    <property type="evidence" value="ECO:0007669"/>
    <property type="project" value="InterPro"/>
</dbReference>
<sequence>MKIYFTFEPRPDLREPLVEEFPNIDFVFHRKLKEDELSGVDVLVTYGEDLNEKRIELAKNLKWIFVVSAGVEKMPHQAIHDRGILVSNVRGIHKKPMAESILAHILAIKRVLPFIYENQQKGEWNKDTRPTELNGSTALILGPGAIGEEIGRLLQAFEVYTIGCNRSGDDVPYMNETYQIKDIMSVLPRAEIVISILPSTPETKHLLTYEHFKQMRRDTIFLNFGRGDLVSTDVLIKTLEEQLILHAVLDVFEEEPLPSSSKLWELDNITISPHFSSHSSRYLERSFEIFKPSLRKWLNGDENLENKMDILRGY</sequence>
<keyword evidence="2 4" id="KW-0560">Oxidoreductase</keyword>
<dbReference type="InterPro" id="IPR036291">
    <property type="entry name" value="NAD(P)-bd_dom_sf"/>
</dbReference>
<dbReference type="GO" id="GO:0016616">
    <property type="term" value="F:oxidoreductase activity, acting on the CH-OH group of donors, NAD or NADP as acceptor"/>
    <property type="evidence" value="ECO:0007669"/>
    <property type="project" value="InterPro"/>
</dbReference>
<accession>A0A0A3J436</accession>
<organism evidence="7 8">
    <name type="scientific">Ureibacillus massiliensis 4400831 = CIP 108448 = CCUG 49529</name>
    <dbReference type="NCBI Taxonomy" id="1211035"/>
    <lineage>
        <taxon>Bacteria</taxon>
        <taxon>Bacillati</taxon>
        <taxon>Bacillota</taxon>
        <taxon>Bacilli</taxon>
        <taxon>Bacillales</taxon>
        <taxon>Caryophanaceae</taxon>
        <taxon>Ureibacillus</taxon>
    </lineage>
</organism>
<dbReference type="Pfam" id="PF02826">
    <property type="entry name" value="2-Hacid_dh_C"/>
    <property type="match status" value="1"/>
</dbReference>
<reference evidence="7 8" key="1">
    <citation type="submission" date="2014-02" db="EMBL/GenBank/DDBJ databases">
        <title>Draft genome sequence of Lysinibacillus massiliensis CCUG 49529.</title>
        <authorList>
            <person name="Zhang F."/>
            <person name="Wang G."/>
            <person name="Zhang L."/>
        </authorList>
    </citation>
    <scope>NUCLEOTIDE SEQUENCE [LARGE SCALE GENOMIC DNA]</scope>
    <source>
        <strain evidence="7 8">CCUG 49529</strain>
    </source>
</reference>
<evidence type="ECO:0000259" key="6">
    <source>
        <dbReference type="Pfam" id="PF02826"/>
    </source>
</evidence>
<dbReference type="AlphaFoldDB" id="A0A0A3J436"/>
<keyword evidence="8" id="KW-1185">Reference proteome</keyword>
<comment type="similarity">
    <text evidence="1 4">Belongs to the D-isomer specific 2-hydroxyacid dehydrogenase family.</text>
</comment>
<dbReference type="Proteomes" id="UP000030595">
    <property type="component" value="Unassembled WGS sequence"/>
</dbReference>
<dbReference type="InterPro" id="IPR006139">
    <property type="entry name" value="D-isomer_2_OHA_DH_cat_dom"/>
</dbReference>
<proteinExistence type="inferred from homology"/>
<evidence type="ECO:0000313" key="8">
    <source>
        <dbReference type="Proteomes" id="UP000030595"/>
    </source>
</evidence>
<name>A0A0A3J436_9BACL</name>
<dbReference type="InterPro" id="IPR006140">
    <property type="entry name" value="D-isomer_DH_NAD-bd"/>
</dbReference>
<dbReference type="SUPFAM" id="SSF52283">
    <property type="entry name" value="Formate/glycerate dehydrogenase catalytic domain-like"/>
    <property type="match status" value="1"/>
</dbReference>
<dbReference type="RefSeq" id="WP_036177961.1">
    <property type="nucleotide sequence ID" value="NZ_AVCZ01000029.1"/>
</dbReference>
<evidence type="ECO:0000256" key="1">
    <source>
        <dbReference type="ARBA" id="ARBA00005854"/>
    </source>
</evidence>
<evidence type="ECO:0000256" key="2">
    <source>
        <dbReference type="ARBA" id="ARBA00023002"/>
    </source>
</evidence>
<evidence type="ECO:0000256" key="3">
    <source>
        <dbReference type="ARBA" id="ARBA00023027"/>
    </source>
</evidence>
<evidence type="ECO:0000313" key="7">
    <source>
        <dbReference type="EMBL" id="KGR89948.1"/>
    </source>
</evidence>
<comment type="caution">
    <text evidence="7">The sequence shown here is derived from an EMBL/GenBank/DDBJ whole genome shotgun (WGS) entry which is preliminary data.</text>
</comment>
<evidence type="ECO:0000259" key="5">
    <source>
        <dbReference type="Pfam" id="PF00389"/>
    </source>
</evidence>
<dbReference type="PANTHER" id="PTHR43333:SF1">
    <property type="entry name" value="D-ISOMER SPECIFIC 2-HYDROXYACID DEHYDROGENASE NAD-BINDING DOMAIN-CONTAINING PROTEIN"/>
    <property type="match status" value="1"/>
</dbReference>
<dbReference type="EMBL" id="JPVQ01000029">
    <property type="protein sequence ID" value="KGR89948.1"/>
    <property type="molecule type" value="Genomic_DNA"/>
</dbReference>
<protein>
    <submittedName>
        <fullName evidence="7">3-phosphoglycerate dehydrogenase</fullName>
    </submittedName>
</protein>
<dbReference type="CDD" id="cd05300">
    <property type="entry name" value="2-Hacid_dh_1"/>
    <property type="match status" value="1"/>
</dbReference>
<feature type="domain" description="D-isomer specific 2-hydroxyacid dehydrogenase catalytic" evidence="5">
    <location>
        <begin position="19"/>
        <end position="300"/>
    </location>
</feature>
<dbReference type="PANTHER" id="PTHR43333">
    <property type="entry name" value="2-HACID_DH_C DOMAIN-CONTAINING PROTEIN"/>
    <property type="match status" value="1"/>
</dbReference>
<dbReference type="eggNOG" id="COG0111">
    <property type="taxonomic scope" value="Bacteria"/>
</dbReference>
<feature type="domain" description="D-isomer specific 2-hydroxyacid dehydrogenase NAD-binding" evidence="6">
    <location>
        <begin position="102"/>
        <end position="275"/>
    </location>
</feature>
<dbReference type="Pfam" id="PF00389">
    <property type="entry name" value="2-Hacid_dh"/>
    <property type="match status" value="1"/>
</dbReference>
<dbReference type="OrthoDB" id="9805416at2"/>
<gene>
    <name evidence="7" type="ORF">CD30_14145</name>
</gene>
<dbReference type="SUPFAM" id="SSF51735">
    <property type="entry name" value="NAD(P)-binding Rossmann-fold domains"/>
    <property type="match status" value="1"/>
</dbReference>
<keyword evidence="3" id="KW-0520">NAD</keyword>
<evidence type="ECO:0000256" key="4">
    <source>
        <dbReference type="RuleBase" id="RU003719"/>
    </source>
</evidence>